<proteinExistence type="predicted"/>
<protein>
    <submittedName>
        <fullName evidence="3">Uncharacterized protein</fullName>
    </submittedName>
</protein>
<dbReference type="VEuPathDB" id="TriTrypDB:TRSC58_00404"/>
<evidence type="ECO:0000256" key="1">
    <source>
        <dbReference type="SAM" id="MobiDB-lite"/>
    </source>
</evidence>
<gene>
    <name evidence="3" type="ORF">TRSC58_00404</name>
</gene>
<feature type="signal peptide" evidence="2">
    <location>
        <begin position="1"/>
        <end position="23"/>
    </location>
</feature>
<evidence type="ECO:0000313" key="3">
    <source>
        <dbReference type="EMBL" id="ESL11837.1"/>
    </source>
</evidence>
<keyword evidence="2" id="KW-0732">Signal</keyword>
<feature type="region of interest" description="Disordered" evidence="1">
    <location>
        <begin position="506"/>
        <end position="525"/>
    </location>
</feature>
<comment type="caution">
    <text evidence="3">The sequence shown here is derived from an EMBL/GenBank/DDBJ whole genome shotgun (WGS) entry which is preliminary data.</text>
</comment>
<dbReference type="Proteomes" id="UP000031737">
    <property type="component" value="Unassembled WGS sequence"/>
</dbReference>
<keyword evidence="4" id="KW-1185">Reference proteome</keyword>
<sequence>MQRRTFISVHPTLIMIVLSPTETALQMEPGTMFPLLVRASADIVDGSEKDLLVRVCGFPPDTTFSVSLERLRQIALGSSTEALATEGKECSWLMTCPQPRGVSCDWCDATLISSDFLTHSLFFLQWCVPEDFAWSFGPTKAEGWGSDVLGKLLQGISEQFFFDGGADSEPPSKRHRSEPEEAFRDMVLTARLDVGASMQAFEEAKREVDVRFMEAIRGAVSMPSKERVVRTLLGQLNMVEEVYFAHSPHACGVSVMGTTEPDSPHLPAAASTGRVAKLLKGWKEMHEGRGDRSLLSSDLARRQIRNGGPEVEVSKEFAETPFLEMMQRRCLSGVSRSSAPFLLTGDGERLLEAPCVAETTLQEPPEDMVELADVAELLTTLNASSAEHISLATSGECGLECQLPQGPLRDILEASVAAYIASAPVTKHSAVGAVACTHDVDESLGERDGGRFATPPTTPLKILGDVFLNVASGLGGGANSQDRPLHDALSEMVTRVGHFAANESASTGRCHASSPNRNGKSNMGGNAACRATPTDLRGADAARAVVKRAAASLTEEDTNSRGVRWLRHLAFLFAHASAPIAATSSTPLATPKGFQSIEVEQARCVVRGLEAHLFFWTAALCAVDGAIARRWANAHEVLGKGLPDIMETGEGQVYFFYFCWVGYIQRERDVGAPYNAMATICCSS</sequence>
<evidence type="ECO:0000256" key="2">
    <source>
        <dbReference type="SAM" id="SignalP"/>
    </source>
</evidence>
<feature type="chain" id="PRO_5001601733" evidence="2">
    <location>
        <begin position="24"/>
        <end position="684"/>
    </location>
</feature>
<evidence type="ECO:0000313" key="4">
    <source>
        <dbReference type="Proteomes" id="UP000031737"/>
    </source>
</evidence>
<feature type="compositionally biased region" description="Polar residues" evidence="1">
    <location>
        <begin position="506"/>
        <end position="524"/>
    </location>
</feature>
<dbReference type="EMBL" id="AUPL01000404">
    <property type="protein sequence ID" value="ESL11837.1"/>
    <property type="molecule type" value="Genomic_DNA"/>
</dbReference>
<name>A0A061JEA5_TRYRA</name>
<dbReference type="OrthoDB" id="241525at2759"/>
<reference evidence="3 4" key="1">
    <citation type="submission" date="2013-07" db="EMBL/GenBank/DDBJ databases">
        <authorList>
            <person name="Stoco P.H."/>
            <person name="Wagner G."/>
            <person name="Gerber A."/>
            <person name="Zaha A."/>
            <person name="Thompson C."/>
            <person name="Bartholomeu D.C."/>
            <person name="Luckemeyer D.D."/>
            <person name="Bahia D."/>
            <person name="Loreto E."/>
            <person name="Prestes E.B."/>
            <person name="Lima F.M."/>
            <person name="Rodrigues-Luiz G."/>
            <person name="Vallejo G.A."/>
            <person name="Filho J.F."/>
            <person name="Monteiro K.M."/>
            <person name="Tyler K.M."/>
            <person name="de Almeida L.G."/>
            <person name="Ortiz M.F."/>
            <person name="Siervo M.A."/>
            <person name="de Moraes M.H."/>
            <person name="Cunha O.L."/>
            <person name="Mendonca-Neto R."/>
            <person name="Silva R."/>
            <person name="Teixeira S.M."/>
            <person name="Murta S.M."/>
            <person name="Sincero T.C."/>
            <person name="Mendes T.A."/>
            <person name="Urmenyi T.P."/>
            <person name="Silva V.G."/>
            <person name="da Rocha W.D."/>
            <person name="Andersson B."/>
            <person name="Romanha A.J."/>
            <person name="Steindel M."/>
            <person name="de Vasconcelos A.T."/>
            <person name="Grisard E.C."/>
        </authorList>
    </citation>
    <scope>NUCLEOTIDE SEQUENCE [LARGE SCALE GENOMIC DNA]</scope>
    <source>
        <strain evidence="3 4">SC58</strain>
    </source>
</reference>
<organism evidence="3 4">
    <name type="scientific">Trypanosoma rangeli SC58</name>
    <dbReference type="NCBI Taxonomy" id="429131"/>
    <lineage>
        <taxon>Eukaryota</taxon>
        <taxon>Discoba</taxon>
        <taxon>Euglenozoa</taxon>
        <taxon>Kinetoplastea</taxon>
        <taxon>Metakinetoplastina</taxon>
        <taxon>Trypanosomatida</taxon>
        <taxon>Trypanosomatidae</taxon>
        <taxon>Trypanosoma</taxon>
        <taxon>Herpetosoma</taxon>
    </lineage>
</organism>
<dbReference type="AlphaFoldDB" id="A0A061JEA5"/>
<accession>A0A061JEA5</accession>